<dbReference type="InterPro" id="IPR025847">
    <property type="entry name" value="MEDS_domain"/>
</dbReference>
<dbReference type="EMBL" id="JACIIG010000024">
    <property type="protein sequence ID" value="MBB4571420.1"/>
    <property type="molecule type" value="Genomic_DNA"/>
</dbReference>
<evidence type="ECO:0000313" key="3">
    <source>
        <dbReference type="Proteomes" id="UP000543836"/>
    </source>
</evidence>
<evidence type="ECO:0000259" key="1">
    <source>
        <dbReference type="Pfam" id="PF14417"/>
    </source>
</evidence>
<sequence length="139" mass="15906">MIADDFACAHRSFRRGHKVVLLVNPGDEDAHLSRLRCEGFDTESAQVSGQLELRRNIDAYLRERRFDQNWMVTEFEGLAGGNAPGGFLFSRIVCQMDWAGDVRPKVTDLIAFDARIIDRLDQYDHTGLLNARIEPEVRR</sequence>
<dbReference type="Pfam" id="PF14417">
    <property type="entry name" value="MEDS"/>
    <property type="match status" value="1"/>
</dbReference>
<comment type="caution">
    <text evidence="2">The sequence shown here is derived from an EMBL/GenBank/DDBJ whole genome shotgun (WGS) entry which is preliminary data.</text>
</comment>
<dbReference type="RefSeq" id="WP_161631256.1">
    <property type="nucleotide sequence ID" value="NZ_JACIIG010000024.1"/>
</dbReference>
<protein>
    <recommendedName>
        <fullName evidence="1">MEDS domain-containing protein</fullName>
    </recommendedName>
</protein>
<dbReference type="AlphaFoldDB" id="A0A7W7A0B2"/>
<feature type="domain" description="MEDS" evidence="1">
    <location>
        <begin position="10"/>
        <end position="124"/>
    </location>
</feature>
<name>A0A7W7A0B2_9HYPH</name>
<accession>A0A7W7A0B2</accession>
<organism evidence="2 3">
    <name type="scientific">Rhizobium leucaenae</name>
    <dbReference type="NCBI Taxonomy" id="29450"/>
    <lineage>
        <taxon>Bacteria</taxon>
        <taxon>Pseudomonadati</taxon>
        <taxon>Pseudomonadota</taxon>
        <taxon>Alphaproteobacteria</taxon>
        <taxon>Hyphomicrobiales</taxon>
        <taxon>Rhizobiaceae</taxon>
        <taxon>Rhizobium/Agrobacterium group</taxon>
        <taxon>Rhizobium</taxon>
    </lineage>
</organism>
<reference evidence="2 3" key="1">
    <citation type="submission" date="2020-08" db="EMBL/GenBank/DDBJ databases">
        <title>Genomic Encyclopedia of Type Strains, Phase IV (KMG-V): Genome sequencing to study the core and pangenomes of soil and plant-associated prokaryotes.</title>
        <authorList>
            <person name="Whitman W."/>
        </authorList>
    </citation>
    <scope>NUCLEOTIDE SEQUENCE [LARGE SCALE GENOMIC DNA]</scope>
    <source>
        <strain evidence="2 3">SEMIA 492</strain>
    </source>
</reference>
<evidence type="ECO:0000313" key="2">
    <source>
        <dbReference type="EMBL" id="MBB4571420.1"/>
    </source>
</evidence>
<gene>
    <name evidence="2" type="ORF">GGE60_005581</name>
</gene>
<proteinExistence type="predicted"/>
<dbReference type="Proteomes" id="UP000543836">
    <property type="component" value="Unassembled WGS sequence"/>
</dbReference>
<keyword evidence="3" id="KW-1185">Reference proteome</keyword>